<dbReference type="SMART" id="SM00028">
    <property type="entry name" value="TPR"/>
    <property type="match status" value="4"/>
</dbReference>
<dbReference type="InterPro" id="IPR027039">
    <property type="entry name" value="Crtac1"/>
</dbReference>
<evidence type="ECO:0000256" key="3">
    <source>
        <dbReference type="SAM" id="MobiDB-lite"/>
    </source>
</evidence>
<dbReference type="Gene3D" id="1.25.40.10">
    <property type="entry name" value="Tetratricopeptide repeat domain"/>
    <property type="match status" value="2"/>
</dbReference>
<name>A0A7W5DYE6_9BACT</name>
<dbReference type="Proteomes" id="UP000536179">
    <property type="component" value="Unassembled WGS sequence"/>
</dbReference>
<dbReference type="PANTHER" id="PTHR16026:SF0">
    <property type="entry name" value="CARTILAGE ACIDIC PROTEIN 1"/>
    <property type="match status" value="1"/>
</dbReference>
<reference evidence="5 6" key="1">
    <citation type="submission" date="2020-08" db="EMBL/GenBank/DDBJ databases">
        <title>Genomic Encyclopedia of Type Strains, Phase III (KMG-III): the genomes of soil and plant-associated and newly described type strains.</title>
        <authorList>
            <person name="Whitman W."/>
        </authorList>
    </citation>
    <scope>NUCLEOTIDE SEQUENCE [LARGE SCALE GENOMIC DNA]</scope>
    <source>
        <strain evidence="5 6">CECT 8075</strain>
    </source>
</reference>
<evidence type="ECO:0000256" key="1">
    <source>
        <dbReference type="ARBA" id="ARBA00022729"/>
    </source>
</evidence>
<dbReference type="InterPro" id="IPR028994">
    <property type="entry name" value="Integrin_alpha_N"/>
</dbReference>
<dbReference type="Pfam" id="PF13517">
    <property type="entry name" value="FG-GAP_3"/>
    <property type="match status" value="2"/>
</dbReference>
<keyword evidence="2" id="KW-0802">TPR repeat</keyword>
<keyword evidence="1" id="KW-0732">Signal</keyword>
<dbReference type="Gene3D" id="2.130.10.130">
    <property type="entry name" value="Integrin alpha, N-terminal"/>
    <property type="match status" value="2"/>
</dbReference>
<evidence type="ECO:0000313" key="6">
    <source>
        <dbReference type="Proteomes" id="UP000536179"/>
    </source>
</evidence>
<dbReference type="PROSITE" id="PS50005">
    <property type="entry name" value="TPR"/>
    <property type="match status" value="1"/>
</dbReference>
<keyword evidence="6" id="KW-1185">Reference proteome</keyword>
<feature type="compositionally biased region" description="Polar residues" evidence="3">
    <location>
        <begin position="47"/>
        <end position="71"/>
    </location>
</feature>
<dbReference type="SUPFAM" id="SSF48452">
    <property type="entry name" value="TPR-like"/>
    <property type="match status" value="1"/>
</dbReference>
<dbReference type="Pfam" id="PF14559">
    <property type="entry name" value="TPR_19"/>
    <property type="match status" value="1"/>
</dbReference>
<feature type="region of interest" description="Disordered" evidence="3">
    <location>
        <begin position="44"/>
        <end position="95"/>
    </location>
</feature>
<dbReference type="Pfam" id="PF07593">
    <property type="entry name" value="UnbV_ASPIC"/>
    <property type="match status" value="1"/>
</dbReference>
<evidence type="ECO:0000313" key="5">
    <source>
        <dbReference type="EMBL" id="MBB3206820.1"/>
    </source>
</evidence>
<dbReference type="InterPro" id="IPR013517">
    <property type="entry name" value="FG-GAP"/>
</dbReference>
<evidence type="ECO:0000256" key="2">
    <source>
        <dbReference type="PROSITE-ProRule" id="PRU00339"/>
    </source>
</evidence>
<feature type="non-terminal residue" evidence="5">
    <location>
        <position position="1088"/>
    </location>
</feature>
<dbReference type="InterPro" id="IPR019734">
    <property type="entry name" value="TPR_rpt"/>
</dbReference>
<feature type="domain" description="ASPIC/UnbV" evidence="4">
    <location>
        <begin position="951"/>
        <end position="992"/>
    </location>
</feature>
<gene>
    <name evidence="5" type="ORF">FHS27_002632</name>
</gene>
<dbReference type="InterPro" id="IPR011519">
    <property type="entry name" value="UnbV_ASPIC"/>
</dbReference>
<sequence>MNDTNRATTNDKSTSLTARLPFPLTTAGMVLLLALSHQLGCSPKADPTQNLPTAPENPQSIGHVNATTSTAEAPRDTKTQPFSLPTAGASVPAPPRIFNRKKELDTAQLAIQKKQWNLARSALLRMLSADHADSDAILLMANVAAESGDTDQAIELLDEIPKTQPGIAVHALGRAAELCVAAERYDDAVERYLSLIELVPTSALAHRRIAALLNGLGRRHEASRHIRLLCKLGNVHQEELHSLMVLSDTCTEKPLGACGKARQMFSAQEFANAADEIRNNGVVTAYPPAVQALYGRCLAEMQDDERFQQWLSQIDGRTKKCAETWSAIGAWLVNHQRFEEAIRALAEAIRRDPTDVRSYRRMHQSLVALDREQNAKTWEQRQAKLREVTLASNELGTTHQHDLTRYKTVVDGLNSLGRPLESVLWKAIASLHDNQSTQVLSQLNETRVSLVESGRSFPTAEQRLCSLDIENYPDIDIESIASRSDANSQPEKSDWHKIEEVALPLFENIAASVGLTHAYQIASQPQDSHFMIHQSIGGGVAVIDFDLDGDCDLYFSQGAADPPKFTAELSNQLLRQIDGVLIDITDLSGTTETRYSVGVTAGDWNQDGFPDIAVSNIGTNSLLINNGDGTFQREAIDASDRRTLLSTSIAIADLSGDALPDIYQENYIDDPDIAAKPVVDEKGVLQIVAPADYQPAIDEICYNEGTGGRQCKRVSEKDTDRRTGLGIVVSNFDSQPGNEIFVGNDVRPNQLWKRNADARWLDTAPTTGSALGFDGSLTASMGIATGDFDRSGTPDIHVTNFENGPARLYLNRGGSFQDRAMSRNLSKDSYKVLGFGTQALDYNNDGLDDLVVTNGHVENMDLPTSPFKQPFQVFANLGSHFQIQPNLDTSTYPGSLHVGRGLARLDFNSDGKPDVVITHLGETSALLINRTETDHHWLQIRLVGVESERDAIGASITVTSGAQSWTGWALAGDGYLCRNEQAVAFGLGDAEQEASQKLLKVERWSPGGQNLPFAIFQFSSAATDGETIMNEVSLLQSLGQVSASETGEVFRDFIRGHVREMISEVMAAEVTQLCGPKHAPHEGDHYRA</sequence>
<accession>A0A7W5DYE6</accession>
<protein>
    <submittedName>
        <fullName evidence="5">Tetratricopeptide (TPR) repeat protein</fullName>
    </submittedName>
</protein>
<dbReference type="AlphaFoldDB" id="A0A7W5DYE6"/>
<dbReference type="PANTHER" id="PTHR16026">
    <property type="entry name" value="CARTILAGE ACIDIC PROTEIN 1"/>
    <property type="match status" value="1"/>
</dbReference>
<dbReference type="InterPro" id="IPR011990">
    <property type="entry name" value="TPR-like_helical_dom_sf"/>
</dbReference>
<dbReference type="EMBL" id="JACHXU010000007">
    <property type="protein sequence ID" value="MBB3206820.1"/>
    <property type="molecule type" value="Genomic_DNA"/>
</dbReference>
<comment type="caution">
    <text evidence="5">The sequence shown here is derived from an EMBL/GenBank/DDBJ whole genome shotgun (WGS) entry which is preliminary data.</text>
</comment>
<evidence type="ECO:0000259" key="4">
    <source>
        <dbReference type="Pfam" id="PF07593"/>
    </source>
</evidence>
<feature type="repeat" description="TPR" evidence="2">
    <location>
        <begin position="322"/>
        <end position="355"/>
    </location>
</feature>
<organism evidence="5 6">
    <name type="scientific">Aporhodopirellula rubra</name>
    <dbReference type="NCBI Taxonomy" id="980271"/>
    <lineage>
        <taxon>Bacteria</taxon>
        <taxon>Pseudomonadati</taxon>
        <taxon>Planctomycetota</taxon>
        <taxon>Planctomycetia</taxon>
        <taxon>Pirellulales</taxon>
        <taxon>Pirellulaceae</taxon>
        <taxon>Aporhodopirellula</taxon>
    </lineage>
</organism>
<dbReference type="SUPFAM" id="SSF69318">
    <property type="entry name" value="Integrin alpha N-terminal domain"/>
    <property type="match status" value="1"/>
</dbReference>
<proteinExistence type="predicted"/>